<feature type="transmembrane region" description="Helical" evidence="2">
    <location>
        <begin position="30"/>
        <end position="52"/>
    </location>
</feature>
<reference evidence="3" key="2">
    <citation type="submission" date="2022-01" db="EMBL/GenBank/DDBJ databases">
        <authorList>
            <person name="Yamashiro T."/>
            <person name="Shiraishi A."/>
            <person name="Satake H."/>
            <person name="Nakayama K."/>
        </authorList>
    </citation>
    <scope>NUCLEOTIDE SEQUENCE</scope>
</reference>
<comment type="caution">
    <text evidence="3">The sequence shown here is derived from an EMBL/GenBank/DDBJ whole genome shotgun (WGS) entry which is preliminary data.</text>
</comment>
<reference evidence="3" key="1">
    <citation type="journal article" date="2022" name="Int. J. Mol. Sci.">
        <title>Draft Genome of Tanacetum Coccineum: Genomic Comparison of Closely Related Tanacetum-Family Plants.</title>
        <authorList>
            <person name="Yamashiro T."/>
            <person name="Shiraishi A."/>
            <person name="Nakayama K."/>
            <person name="Satake H."/>
        </authorList>
    </citation>
    <scope>NUCLEOTIDE SEQUENCE</scope>
</reference>
<dbReference type="Proteomes" id="UP001151760">
    <property type="component" value="Unassembled WGS sequence"/>
</dbReference>
<proteinExistence type="predicted"/>
<evidence type="ECO:0000313" key="3">
    <source>
        <dbReference type="EMBL" id="GJU05955.1"/>
    </source>
</evidence>
<keyword evidence="2" id="KW-0472">Membrane</keyword>
<evidence type="ECO:0000313" key="4">
    <source>
        <dbReference type="Proteomes" id="UP001151760"/>
    </source>
</evidence>
<gene>
    <name evidence="3" type="ORF">Tco_1122385</name>
</gene>
<evidence type="ECO:0000256" key="2">
    <source>
        <dbReference type="SAM" id="Phobius"/>
    </source>
</evidence>
<organism evidence="3 4">
    <name type="scientific">Tanacetum coccineum</name>
    <dbReference type="NCBI Taxonomy" id="301880"/>
    <lineage>
        <taxon>Eukaryota</taxon>
        <taxon>Viridiplantae</taxon>
        <taxon>Streptophyta</taxon>
        <taxon>Embryophyta</taxon>
        <taxon>Tracheophyta</taxon>
        <taxon>Spermatophyta</taxon>
        <taxon>Magnoliopsida</taxon>
        <taxon>eudicotyledons</taxon>
        <taxon>Gunneridae</taxon>
        <taxon>Pentapetalae</taxon>
        <taxon>asterids</taxon>
        <taxon>campanulids</taxon>
        <taxon>Asterales</taxon>
        <taxon>Asteraceae</taxon>
        <taxon>Asteroideae</taxon>
        <taxon>Anthemideae</taxon>
        <taxon>Anthemidinae</taxon>
        <taxon>Tanacetum</taxon>
    </lineage>
</organism>
<keyword evidence="2" id="KW-0812">Transmembrane</keyword>
<name>A0ABQ5J0G4_9ASTR</name>
<accession>A0ABQ5J0G4</accession>
<sequence>MMTSKLPNPRGIQSMLNKWFLKKIKVQPRIIEAVLIVFPSVGYVVYLVYKAVGTMSLGRLNSASAMLLSTRFYVLAIIVSFTLAPCPLEVSSAQESHHLHDSNSLKAITTRLWVVNDGPPIPPPFSSLPEEVEQEPEVTKDTVLSSFPEEVEYK</sequence>
<keyword evidence="4" id="KW-1185">Reference proteome</keyword>
<dbReference type="EMBL" id="BQNB010021393">
    <property type="protein sequence ID" value="GJU05955.1"/>
    <property type="molecule type" value="Genomic_DNA"/>
</dbReference>
<protein>
    <submittedName>
        <fullName evidence="3">Uncharacterized protein</fullName>
    </submittedName>
</protein>
<keyword evidence="2" id="KW-1133">Transmembrane helix</keyword>
<evidence type="ECO:0000256" key="1">
    <source>
        <dbReference type="SAM" id="MobiDB-lite"/>
    </source>
</evidence>
<feature type="transmembrane region" description="Helical" evidence="2">
    <location>
        <begin position="72"/>
        <end position="90"/>
    </location>
</feature>
<feature type="region of interest" description="Disordered" evidence="1">
    <location>
        <begin position="124"/>
        <end position="154"/>
    </location>
</feature>